<gene>
    <name evidence="1" type="primary">AVEN_79940_1</name>
    <name evidence="1" type="ORF">TNCT_546371</name>
</gene>
<dbReference type="Pfam" id="PF03564">
    <property type="entry name" value="DUF1759"/>
    <property type="match status" value="1"/>
</dbReference>
<organism evidence="1 2">
    <name type="scientific">Trichonephila clavata</name>
    <name type="common">Joro spider</name>
    <name type="synonym">Nephila clavata</name>
    <dbReference type="NCBI Taxonomy" id="2740835"/>
    <lineage>
        <taxon>Eukaryota</taxon>
        <taxon>Metazoa</taxon>
        <taxon>Ecdysozoa</taxon>
        <taxon>Arthropoda</taxon>
        <taxon>Chelicerata</taxon>
        <taxon>Arachnida</taxon>
        <taxon>Araneae</taxon>
        <taxon>Araneomorphae</taxon>
        <taxon>Entelegynae</taxon>
        <taxon>Araneoidea</taxon>
        <taxon>Nephilidae</taxon>
        <taxon>Trichonephila</taxon>
    </lineage>
</organism>
<sequence>MDAFRIIQSIAISDSNYLTAWELLEDHYSNKREQVFAHIRRLMSLNTIQCESASAVLSLVDNVNEIIRALEILDKKIDDFSDTLILYVILQKLDSSTKLWWERQIKKDMKYLN</sequence>
<reference evidence="1" key="1">
    <citation type="submission" date="2020-07" db="EMBL/GenBank/DDBJ databases">
        <title>Multicomponent nature underlies the extraordinary mechanical properties of spider dragline silk.</title>
        <authorList>
            <person name="Kono N."/>
            <person name="Nakamura H."/>
            <person name="Mori M."/>
            <person name="Yoshida Y."/>
            <person name="Ohtoshi R."/>
            <person name="Malay A.D."/>
            <person name="Moran D.A.P."/>
            <person name="Tomita M."/>
            <person name="Numata K."/>
            <person name="Arakawa K."/>
        </authorList>
    </citation>
    <scope>NUCLEOTIDE SEQUENCE</scope>
</reference>
<evidence type="ECO:0000313" key="2">
    <source>
        <dbReference type="Proteomes" id="UP000887116"/>
    </source>
</evidence>
<proteinExistence type="predicted"/>
<dbReference type="EMBL" id="BMAO01012987">
    <property type="protein sequence ID" value="GFQ85400.1"/>
    <property type="molecule type" value="Genomic_DNA"/>
</dbReference>
<comment type="caution">
    <text evidence="1">The sequence shown here is derived from an EMBL/GenBank/DDBJ whole genome shotgun (WGS) entry which is preliminary data.</text>
</comment>
<evidence type="ECO:0000313" key="1">
    <source>
        <dbReference type="EMBL" id="GFQ85400.1"/>
    </source>
</evidence>
<accession>A0A8X6KSV4</accession>
<dbReference type="OrthoDB" id="6435622at2759"/>
<dbReference type="AlphaFoldDB" id="A0A8X6KSV4"/>
<dbReference type="InterPro" id="IPR005312">
    <property type="entry name" value="DUF1759"/>
</dbReference>
<protein>
    <submittedName>
        <fullName evidence="1">Uncharacterized protein</fullName>
    </submittedName>
</protein>
<name>A0A8X6KSV4_TRICU</name>
<dbReference type="Proteomes" id="UP000887116">
    <property type="component" value="Unassembled WGS sequence"/>
</dbReference>
<keyword evidence="2" id="KW-1185">Reference proteome</keyword>